<proteinExistence type="predicted"/>
<accession>A0A1L9WFF1</accession>
<protein>
    <recommendedName>
        <fullName evidence="3">Methyltransferase domain-containing protein</fullName>
    </recommendedName>
</protein>
<gene>
    <name evidence="1" type="ORF">ASPACDRAFT_1860586</name>
</gene>
<dbReference type="CDD" id="cd02440">
    <property type="entry name" value="AdoMet_MTases"/>
    <property type="match status" value="1"/>
</dbReference>
<dbReference type="Gene3D" id="3.40.50.150">
    <property type="entry name" value="Vaccinia Virus protein VP39"/>
    <property type="match status" value="1"/>
</dbReference>
<dbReference type="OrthoDB" id="417697at2759"/>
<dbReference type="AlphaFoldDB" id="A0A1L9WFF1"/>
<name>A0A1L9WFF1_ASPA1</name>
<evidence type="ECO:0000313" key="2">
    <source>
        <dbReference type="Proteomes" id="UP000184546"/>
    </source>
</evidence>
<reference evidence="2" key="1">
    <citation type="journal article" date="2017" name="Genome Biol.">
        <title>Comparative genomics reveals high biological diversity and specific adaptations in the industrially and medically important fungal genus Aspergillus.</title>
        <authorList>
            <person name="de Vries R.P."/>
            <person name="Riley R."/>
            <person name="Wiebenga A."/>
            <person name="Aguilar-Osorio G."/>
            <person name="Amillis S."/>
            <person name="Uchima C.A."/>
            <person name="Anderluh G."/>
            <person name="Asadollahi M."/>
            <person name="Askin M."/>
            <person name="Barry K."/>
            <person name="Battaglia E."/>
            <person name="Bayram O."/>
            <person name="Benocci T."/>
            <person name="Braus-Stromeyer S.A."/>
            <person name="Caldana C."/>
            <person name="Canovas D."/>
            <person name="Cerqueira G.C."/>
            <person name="Chen F."/>
            <person name="Chen W."/>
            <person name="Choi C."/>
            <person name="Clum A."/>
            <person name="Dos Santos R.A."/>
            <person name="Damasio A.R."/>
            <person name="Diallinas G."/>
            <person name="Emri T."/>
            <person name="Fekete E."/>
            <person name="Flipphi M."/>
            <person name="Freyberg S."/>
            <person name="Gallo A."/>
            <person name="Gournas C."/>
            <person name="Habgood R."/>
            <person name="Hainaut M."/>
            <person name="Harispe M.L."/>
            <person name="Henrissat B."/>
            <person name="Hilden K.S."/>
            <person name="Hope R."/>
            <person name="Hossain A."/>
            <person name="Karabika E."/>
            <person name="Karaffa L."/>
            <person name="Karanyi Z."/>
            <person name="Krasevec N."/>
            <person name="Kuo A."/>
            <person name="Kusch H."/>
            <person name="LaButti K."/>
            <person name="Lagendijk E.L."/>
            <person name="Lapidus A."/>
            <person name="Levasseur A."/>
            <person name="Lindquist E."/>
            <person name="Lipzen A."/>
            <person name="Logrieco A.F."/>
            <person name="MacCabe A."/>
            <person name="Maekelae M.R."/>
            <person name="Malavazi I."/>
            <person name="Melin P."/>
            <person name="Meyer V."/>
            <person name="Mielnichuk N."/>
            <person name="Miskei M."/>
            <person name="Molnar A.P."/>
            <person name="Mule G."/>
            <person name="Ngan C.Y."/>
            <person name="Orejas M."/>
            <person name="Orosz E."/>
            <person name="Ouedraogo J.P."/>
            <person name="Overkamp K.M."/>
            <person name="Park H.-S."/>
            <person name="Perrone G."/>
            <person name="Piumi F."/>
            <person name="Punt P.J."/>
            <person name="Ram A.F."/>
            <person name="Ramon A."/>
            <person name="Rauscher S."/>
            <person name="Record E."/>
            <person name="Riano-Pachon D.M."/>
            <person name="Robert V."/>
            <person name="Roehrig J."/>
            <person name="Ruller R."/>
            <person name="Salamov A."/>
            <person name="Salih N.S."/>
            <person name="Samson R.A."/>
            <person name="Sandor E."/>
            <person name="Sanguinetti M."/>
            <person name="Schuetze T."/>
            <person name="Sepcic K."/>
            <person name="Shelest E."/>
            <person name="Sherlock G."/>
            <person name="Sophianopoulou V."/>
            <person name="Squina F.M."/>
            <person name="Sun H."/>
            <person name="Susca A."/>
            <person name="Todd R.B."/>
            <person name="Tsang A."/>
            <person name="Unkles S.E."/>
            <person name="van de Wiele N."/>
            <person name="van Rossen-Uffink D."/>
            <person name="Oliveira J.V."/>
            <person name="Vesth T.C."/>
            <person name="Visser J."/>
            <person name="Yu J.-H."/>
            <person name="Zhou M."/>
            <person name="Andersen M.R."/>
            <person name="Archer D.B."/>
            <person name="Baker S.E."/>
            <person name="Benoit I."/>
            <person name="Brakhage A.A."/>
            <person name="Braus G.H."/>
            <person name="Fischer R."/>
            <person name="Frisvad J.C."/>
            <person name="Goldman G.H."/>
            <person name="Houbraken J."/>
            <person name="Oakley B."/>
            <person name="Pocsi I."/>
            <person name="Scazzocchio C."/>
            <person name="Seiboth B."/>
            <person name="vanKuyk P.A."/>
            <person name="Wortman J."/>
            <person name="Dyer P.S."/>
            <person name="Grigoriev I.V."/>
        </authorList>
    </citation>
    <scope>NUCLEOTIDE SEQUENCE [LARGE SCALE GENOMIC DNA]</scope>
    <source>
        <strain evidence="2">ATCC 16872 / CBS 172.66 / WB 5094</strain>
    </source>
</reference>
<evidence type="ECO:0008006" key="3">
    <source>
        <dbReference type="Google" id="ProtNLM"/>
    </source>
</evidence>
<dbReference type="SUPFAM" id="SSF53335">
    <property type="entry name" value="S-adenosyl-L-methionine-dependent methyltransferases"/>
    <property type="match status" value="1"/>
</dbReference>
<dbReference type="Proteomes" id="UP000184546">
    <property type="component" value="Unassembled WGS sequence"/>
</dbReference>
<evidence type="ECO:0000313" key="1">
    <source>
        <dbReference type="EMBL" id="OJJ94899.1"/>
    </source>
</evidence>
<keyword evidence="2" id="KW-1185">Reference proteome</keyword>
<dbReference type="InterPro" id="IPR029063">
    <property type="entry name" value="SAM-dependent_MTases_sf"/>
</dbReference>
<dbReference type="EMBL" id="KV878992">
    <property type="protein sequence ID" value="OJJ94899.1"/>
    <property type="molecule type" value="Genomic_DNA"/>
</dbReference>
<sequence length="288" mass="32178">MASTTSMDFHLADGRAYSLGRSNAAASRLNYQFYLWKESFGFNLHPTIAASLLTPNPCIADIASGTAIWLLDLAPELPNATFEGLDMSMAVAPPPEWLPNNINLRQWNLHDEVPSDLVEKFDVIHLRLLVLVVENSDPTPIIRKVSRMLKPGGWIQWDDYNYQGTHVVKVNPAQKTPALEQLCAFLFSGGRQDWVVELPRLFEKEGFEKAQIFHYRPRREMARANGELHLSTIEEFAARLLEDGKVEAGNELMGLVRQGLMEAGVGAAMSTPRAVSIGRKKGPNRVKL</sequence>
<dbReference type="RefSeq" id="XP_020051239.1">
    <property type="nucleotide sequence ID" value="XM_020197752.1"/>
</dbReference>
<dbReference type="STRING" id="690307.A0A1L9WFF1"/>
<dbReference type="VEuPathDB" id="FungiDB:ASPACDRAFT_1860586"/>
<dbReference type="OMA" id="YMLDRSY"/>
<dbReference type="GeneID" id="30971566"/>
<dbReference type="Pfam" id="PF13489">
    <property type="entry name" value="Methyltransf_23"/>
    <property type="match status" value="1"/>
</dbReference>
<organism evidence="1 2">
    <name type="scientific">Aspergillus aculeatus (strain ATCC 16872 / CBS 172.66 / WB 5094)</name>
    <dbReference type="NCBI Taxonomy" id="690307"/>
    <lineage>
        <taxon>Eukaryota</taxon>
        <taxon>Fungi</taxon>
        <taxon>Dikarya</taxon>
        <taxon>Ascomycota</taxon>
        <taxon>Pezizomycotina</taxon>
        <taxon>Eurotiomycetes</taxon>
        <taxon>Eurotiomycetidae</taxon>
        <taxon>Eurotiales</taxon>
        <taxon>Aspergillaceae</taxon>
        <taxon>Aspergillus</taxon>
        <taxon>Aspergillus subgen. Circumdati</taxon>
    </lineage>
</organism>